<comment type="caution">
    <text evidence="1">The sequence shown here is derived from an EMBL/GenBank/DDBJ whole genome shotgun (WGS) entry which is preliminary data.</text>
</comment>
<protein>
    <submittedName>
        <fullName evidence="1">Uncharacterized protein</fullName>
    </submittedName>
</protein>
<gene>
    <name evidence="1" type="ORF">N8I77_005476</name>
</gene>
<dbReference type="EMBL" id="JAUJFL010000003">
    <property type="protein sequence ID" value="KAK2606745.1"/>
    <property type="molecule type" value="Genomic_DNA"/>
</dbReference>
<proteinExistence type="predicted"/>
<name>A0AAD9W5M4_PHOAM</name>
<dbReference type="Proteomes" id="UP001265746">
    <property type="component" value="Unassembled WGS sequence"/>
</dbReference>
<evidence type="ECO:0000313" key="2">
    <source>
        <dbReference type="Proteomes" id="UP001265746"/>
    </source>
</evidence>
<dbReference type="AlphaFoldDB" id="A0AAD9W5M4"/>
<accession>A0AAD9W5M4</accession>
<keyword evidence="2" id="KW-1185">Reference proteome</keyword>
<reference evidence="1" key="1">
    <citation type="submission" date="2023-06" db="EMBL/GenBank/DDBJ databases">
        <authorList>
            <person name="Noh H."/>
        </authorList>
    </citation>
    <scope>NUCLEOTIDE SEQUENCE</scope>
    <source>
        <strain evidence="1">DUCC20226</strain>
    </source>
</reference>
<evidence type="ECO:0000313" key="1">
    <source>
        <dbReference type="EMBL" id="KAK2606745.1"/>
    </source>
</evidence>
<sequence length="63" mass="7103">MLVSIDYTESDSYDSLCLGPVHTIEREEQPTSGRPPHPDFLYTEVPLQIPAVIAAPALRYSWE</sequence>
<organism evidence="1 2">
    <name type="scientific">Phomopsis amygdali</name>
    <name type="common">Fusicoccum amygdali</name>
    <dbReference type="NCBI Taxonomy" id="1214568"/>
    <lineage>
        <taxon>Eukaryota</taxon>
        <taxon>Fungi</taxon>
        <taxon>Dikarya</taxon>
        <taxon>Ascomycota</taxon>
        <taxon>Pezizomycotina</taxon>
        <taxon>Sordariomycetes</taxon>
        <taxon>Sordariomycetidae</taxon>
        <taxon>Diaporthales</taxon>
        <taxon>Diaporthaceae</taxon>
        <taxon>Diaporthe</taxon>
    </lineage>
</organism>